<dbReference type="STRING" id="1036808.A0A0C3DDR3"/>
<dbReference type="HOGENOM" id="CLU_888918_0_0_1"/>
<dbReference type="Proteomes" id="UP000053989">
    <property type="component" value="Unassembled WGS sequence"/>
</dbReference>
<evidence type="ECO:0008006" key="3">
    <source>
        <dbReference type="Google" id="ProtNLM"/>
    </source>
</evidence>
<reference evidence="1 2" key="1">
    <citation type="submission" date="2014-04" db="EMBL/GenBank/DDBJ databases">
        <authorList>
            <consortium name="DOE Joint Genome Institute"/>
            <person name="Kuo A."/>
            <person name="Kohler A."/>
            <person name="Nagy L.G."/>
            <person name="Floudas D."/>
            <person name="Copeland A."/>
            <person name="Barry K.W."/>
            <person name="Cichocki N."/>
            <person name="Veneault-Fourrey C."/>
            <person name="LaButti K."/>
            <person name="Lindquist E.A."/>
            <person name="Lipzen A."/>
            <person name="Lundell T."/>
            <person name="Morin E."/>
            <person name="Murat C."/>
            <person name="Sun H."/>
            <person name="Tunlid A."/>
            <person name="Henrissat B."/>
            <person name="Grigoriev I.V."/>
            <person name="Hibbett D.S."/>
            <person name="Martin F."/>
            <person name="Nordberg H.P."/>
            <person name="Cantor M.N."/>
            <person name="Hua S.X."/>
        </authorList>
    </citation>
    <scope>NUCLEOTIDE SEQUENCE [LARGE SCALE GENOMIC DNA]</scope>
    <source>
        <strain evidence="1 2">Foug A</strain>
    </source>
</reference>
<organism evidence="1 2">
    <name type="scientific">Scleroderma citrinum Foug A</name>
    <dbReference type="NCBI Taxonomy" id="1036808"/>
    <lineage>
        <taxon>Eukaryota</taxon>
        <taxon>Fungi</taxon>
        <taxon>Dikarya</taxon>
        <taxon>Basidiomycota</taxon>
        <taxon>Agaricomycotina</taxon>
        <taxon>Agaricomycetes</taxon>
        <taxon>Agaricomycetidae</taxon>
        <taxon>Boletales</taxon>
        <taxon>Sclerodermatineae</taxon>
        <taxon>Sclerodermataceae</taxon>
        <taxon>Scleroderma</taxon>
    </lineage>
</organism>
<evidence type="ECO:0000313" key="1">
    <source>
        <dbReference type="EMBL" id="KIM54534.1"/>
    </source>
</evidence>
<gene>
    <name evidence="1" type="ORF">SCLCIDRAFT_31050</name>
</gene>
<evidence type="ECO:0000313" key="2">
    <source>
        <dbReference type="Proteomes" id="UP000053989"/>
    </source>
</evidence>
<reference evidence="2" key="2">
    <citation type="submission" date="2015-01" db="EMBL/GenBank/DDBJ databases">
        <title>Evolutionary Origins and Diversification of the Mycorrhizal Mutualists.</title>
        <authorList>
            <consortium name="DOE Joint Genome Institute"/>
            <consortium name="Mycorrhizal Genomics Consortium"/>
            <person name="Kohler A."/>
            <person name="Kuo A."/>
            <person name="Nagy L.G."/>
            <person name="Floudas D."/>
            <person name="Copeland A."/>
            <person name="Barry K.W."/>
            <person name="Cichocki N."/>
            <person name="Veneault-Fourrey C."/>
            <person name="LaButti K."/>
            <person name="Lindquist E.A."/>
            <person name="Lipzen A."/>
            <person name="Lundell T."/>
            <person name="Morin E."/>
            <person name="Murat C."/>
            <person name="Riley R."/>
            <person name="Ohm R."/>
            <person name="Sun H."/>
            <person name="Tunlid A."/>
            <person name="Henrissat B."/>
            <person name="Grigoriev I.V."/>
            <person name="Hibbett D.S."/>
            <person name="Martin F."/>
        </authorList>
    </citation>
    <scope>NUCLEOTIDE SEQUENCE [LARGE SCALE GENOMIC DNA]</scope>
    <source>
        <strain evidence="2">Foug A</strain>
    </source>
</reference>
<protein>
    <recommendedName>
        <fullName evidence="3">F-box domain-containing protein</fullName>
    </recommendedName>
</protein>
<accession>A0A0C3DDR3</accession>
<dbReference type="AlphaFoldDB" id="A0A0C3DDR3"/>
<name>A0A0C3DDR3_9AGAM</name>
<dbReference type="EMBL" id="KN822153">
    <property type="protein sequence ID" value="KIM54534.1"/>
    <property type="molecule type" value="Genomic_DNA"/>
</dbReference>
<keyword evidence="2" id="KW-1185">Reference proteome</keyword>
<proteinExistence type="predicted"/>
<sequence length="313" mass="36039">MIPTVHRWRSLAITNDFEMCKVAVTRLGHPVFPLLTHLSISRNWTHHPKFFHPECVPALKHLEACITVVTHEFPPTLEELTIGCSDFPEAIPRSLRIPSVQGLKTLSFRGQTNLWQIQHDSIHLPLITRLSFDVSYTEPLLHVLLIPNLTHINYQQRHDETLFTAFNGISSKWETVRELRLKIALHRTREDYHAGLTALCLATPKVQSVEIMVQHLDELFKDCRQAQYPIDRWVHLEKFTVIGGVHHLNEAGRYIVPWLQQRRDMGKSALKLSFLVKGDKAQLQTIVLDDIGQYCDRGDLRVEETIAGYWAAS</sequence>
<dbReference type="InParanoid" id="A0A0C3DDR3"/>